<feature type="compositionally biased region" description="Low complexity" evidence="5">
    <location>
        <begin position="898"/>
        <end position="912"/>
    </location>
</feature>
<dbReference type="AlphaFoldDB" id="A0A9P4LWT1"/>
<keyword evidence="2" id="KW-0963">Cytoplasm</keyword>
<comment type="caution">
    <text evidence="7">The sequence shown here is derived from an EMBL/GenBank/DDBJ whole genome shotgun (WGS) entry which is preliminary data.</text>
</comment>
<evidence type="ECO:0000313" key="7">
    <source>
        <dbReference type="EMBL" id="KAF2089891.1"/>
    </source>
</evidence>
<feature type="compositionally biased region" description="Low complexity" evidence="5">
    <location>
        <begin position="953"/>
        <end position="965"/>
    </location>
</feature>
<feature type="compositionally biased region" description="Polar residues" evidence="5">
    <location>
        <begin position="605"/>
        <end position="616"/>
    </location>
</feature>
<dbReference type="Gene3D" id="3.30.920.20">
    <property type="entry name" value="Gas2-like domain"/>
    <property type="match status" value="1"/>
</dbReference>
<gene>
    <name evidence="7" type="ORF">K490DRAFT_54325</name>
</gene>
<feature type="compositionally biased region" description="Basic and acidic residues" evidence="5">
    <location>
        <begin position="492"/>
        <end position="502"/>
    </location>
</feature>
<dbReference type="EMBL" id="ML978713">
    <property type="protein sequence ID" value="KAF2089891.1"/>
    <property type="molecule type" value="Genomic_DNA"/>
</dbReference>
<feature type="compositionally biased region" description="Low complexity" evidence="5">
    <location>
        <begin position="857"/>
        <end position="876"/>
    </location>
</feature>
<feature type="region of interest" description="Disordered" evidence="5">
    <location>
        <begin position="536"/>
        <end position="666"/>
    </location>
</feature>
<protein>
    <recommendedName>
        <fullName evidence="6">GAR domain-containing protein</fullName>
    </recommendedName>
</protein>
<feature type="compositionally biased region" description="Low complexity" evidence="5">
    <location>
        <begin position="395"/>
        <end position="408"/>
    </location>
</feature>
<name>A0A9P4LWT1_9PEZI</name>
<dbReference type="Proteomes" id="UP000799776">
    <property type="component" value="Unassembled WGS sequence"/>
</dbReference>
<feature type="compositionally biased region" description="Polar residues" evidence="5">
    <location>
        <begin position="750"/>
        <end position="766"/>
    </location>
</feature>
<dbReference type="OrthoDB" id="5409589at2759"/>
<dbReference type="PROSITE" id="PS51460">
    <property type="entry name" value="GAR"/>
    <property type="match status" value="1"/>
</dbReference>
<accession>A0A9P4LWT1</accession>
<keyword evidence="3" id="KW-0206">Cytoskeleton</keyword>
<evidence type="ECO:0000256" key="2">
    <source>
        <dbReference type="ARBA" id="ARBA00022490"/>
    </source>
</evidence>
<feature type="compositionally biased region" description="Basic and acidic residues" evidence="5">
    <location>
        <begin position="543"/>
        <end position="564"/>
    </location>
</feature>
<keyword evidence="8" id="KW-1185">Reference proteome</keyword>
<dbReference type="InterPro" id="IPR003108">
    <property type="entry name" value="GAR_dom"/>
</dbReference>
<dbReference type="Pfam" id="PF02187">
    <property type="entry name" value="GAS2"/>
    <property type="match status" value="1"/>
</dbReference>
<dbReference type="InterPro" id="IPR036534">
    <property type="entry name" value="GAR_dom_sf"/>
</dbReference>
<feature type="region of interest" description="Disordered" evidence="5">
    <location>
        <begin position="845"/>
        <end position="1012"/>
    </location>
</feature>
<feature type="compositionally biased region" description="Polar residues" evidence="5">
    <location>
        <begin position="914"/>
        <end position="927"/>
    </location>
</feature>
<evidence type="ECO:0000259" key="6">
    <source>
        <dbReference type="PROSITE" id="PS51460"/>
    </source>
</evidence>
<dbReference type="GO" id="GO:0005856">
    <property type="term" value="C:cytoskeleton"/>
    <property type="evidence" value="ECO:0007669"/>
    <property type="project" value="UniProtKB-SubCell"/>
</dbReference>
<evidence type="ECO:0000256" key="3">
    <source>
        <dbReference type="ARBA" id="ARBA00023212"/>
    </source>
</evidence>
<feature type="region of interest" description="Disordered" evidence="5">
    <location>
        <begin position="1"/>
        <end position="45"/>
    </location>
</feature>
<evidence type="ECO:0000313" key="8">
    <source>
        <dbReference type="Proteomes" id="UP000799776"/>
    </source>
</evidence>
<feature type="compositionally biased region" description="Basic and acidic residues" evidence="5">
    <location>
        <begin position="509"/>
        <end position="518"/>
    </location>
</feature>
<feature type="region of interest" description="Disordered" evidence="5">
    <location>
        <begin position="393"/>
        <end position="524"/>
    </location>
</feature>
<feature type="domain" description="GAR" evidence="6">
    <location>
        <begin position="747"/>
        <end position="827"/>
    </location>
</feature>
<feature type="region of interest" description="Disordered" evidence="5">
    <location>
        <begin position="1026"/>
        <end position="1053"/>
    </location>
</feature>
<evidence type="ECO:0000256" key="5">
    <source>
        <dbReference type="SAM" id="MobiDB-lite"/>
    </source>
</evidence>
<evidence type="ECO:0000256" key="1">
    <source>
        <dbReference type="ARBA" id="ARBA00004245"/>
    </source>
</evidence>
<feature type="compositionally biased region" description="Polar residues" evidence="5">
    <location>
        <begin position="975"/>
        <end position="991"/>
    </location>
</feature>
<feature type="compositionally biased region" description="Low complexity" evidence="5">
    <location>
        <begin position="731"/>
        <end position="745"/>
    </location>
</feature>
<proteinExistence type="predicted"/>
<comment type="subcellular location">
    <subcellularLocation>
        <location evidence="1">Cytoplasm</location>
        <location evidence="1">Cytoskeleton</location>
    </subcellularLocation>
</comment>
<dbReference type="SUPFAM" id="SSF143575">
    <property type="entry name" value="GAS2 domain-like"/>
    <property type="match status" value="1"/>
</dbReference>
<feature type="coiled-coil region" evidence="4">
    <location>
        <begin position="278"/>
        <end position="316"/>
    </location>
</feature>
<feature type="compositionally biased region" description="Basic and acidic residues" evidence="5">
    <location>
        <begin position="24"/>
        <end position="33"/>
    </location>
</feature>
<evidence type="ECO:0000256" key="4">
    <source>
        <dbReference type="SAM" id="Coils"/>
    </source>
</evidence>
<reference evidence="7" key="1">
    <citation type="journal article" date="2020" name="Stud. Mycol.">
        <title>101 Dothideomycetes genomes: a test case for predicting lifestyles and emergence of pathogens.</title>
        <authorList>
            <person name="Haridas S."/>
            <person name="Albert R."/>
            <person name="Binder M."/>
            <person name="Bloem J."/>
            <person name="Labutti K."/>
            <person name="Salamov A."/>
            <person name="Andreopoulos B."/>
            <person name="Baker S."/>
            <person name="Barry K."/>
            <person name="Bills G."/>
            <person name="Bluhm B."/>
            <person name="Cannon C."/>
            <person name="Castanera R."/>
            <person name="Culley D."/>
            <person name="Daum C."/>
            <person name="Ezra D."/>
            <person name="Gonzalez J."/>
            <person name="Henrissat B."/>
            <person name="Kuo A."/>
            <person name="Liang C."/>
            <person name="Lipzen A."/>
            <person name="Lutzoni F."/>
            <person name="Magnuson J."/>
            <person name="Mondo S."/>
            <person name="Nolan M."/>
            <person name="Ohm R."/>
            <person name="Pangilinan J."/>
            <person name="Park H.-J."/>
            <person name="Ramirez L."/>
            <person name="Alfaro M."/>
            <person name="Sun H."/>
            <person name="Tritt A."/>
            <person name="Yoshinaga Y."/>
            <person name="Zwiers L.-H."/>
            <person name="Turgeon B."/>
            <person name="Goodwin S."/>
            <person name="Spatafora J."/>
            <person name="Crous P."/>
            <person name="Grigoriev I."/>
        </authorList>
    </citation>
    <scope>NUCLEOTIDE SEQUENCE</scope>
    <source>
        <strain evidence="7">CBS 121410</strain>
    </source>
</reference>
<dbReference type="GO" id="GO:0008017">
    <property type="term" value="F:microtubule binding"/>
    <property type="evidence" value="ECO:0007669"/>
    <property type="project" value="InterPro"/>
</dbReference>
<sequence length="1053" mass="116178">MAAHLSSDALRLSPPLAQSRRRDRSPESSPTRDSRRHLAHSDSSQWDVSPTLTLRAFTDGLFLADDTNDSRLLSGIKDATTAEKDLGARVATATKKLKAWCEELENWHWSGSFEAPKENNRLSQGRPKPSAINGVVDGLDGQVRDSDASDAADQASLSPAQVDAYVRRARKISEELEDLEMDELKAHVLDMHPAERPRKGNALSTKHASIALLDDFSFVVTQTMLQALPYLALLHQLTNTWSMRLSVLQDVPIFLGGLREAQTSVAWGWASLKPPQELDLSTKALQDWKNAIDDMREKLSNKIALLGQRLDRMLDALEDRDDVLPDHWIEEFEALESDYAKWSAQAQRRLFDIDMIMASPPRKLSRPSTSHGGHQVPAPDFASVMPPVPQVISNGVLESSGLGNESGSPNRNDSAWEVGRPKLLPAATFGPTTPFHPSVINKHQRTRSRSEPHIAFLDTRFTHRVRDELNGKTPTKQGYPQKRDITSNGNLDTKRADTRDESPSQVSEEPIREEKEQRPGLGLKRASITSIESFARSQVKSVVADRQKDNAINTERQEELESQPHRRPSQSFKKLDMDIKEEDGPQSPRTIDQETEAETPEPKQHQSNVPFVSSVQSSPMDDFDDSPSWRMMGDRPVAKAPQPELNATMKKRRPAIQRHDSDAGPNDFDANMLLPETPMNDVAGEIQRHRRASAATEDLERQIRRIITSVHAPIRLTSGSDTDLTPEYKAPRSLSVSGSRPPSSLRTHRSPVTPSMTLIPDNSGSARRSAHKGDPDIKIYHLMQPGKDKPIKLFVRRVGENGERVMVRVGGGWADLGEYLRQYAEHHGKRVASESGKFELLGVQNKIPDYSSPPTRPTSSHSNGGYPPAGYRPAGYLSRTAAPPVPQNIYTPPPANKPLPGQRSRPSSRPGSAMDTTHSTRARSASAMSKRPGSSMGKSPNSRNNSHTHNHTHSTSVATTPTIQQSPPPKPQSSRANSPSETNGSNSSQRSWGGEEVGLAGPTARKLDLSDEKREWIEGMMSQAKKLAGAGTGPGDGRTKKVFLRGLGDRRGS</sequence>
<organism evidence="7 8">
    <name type="scientific">Saccharata proteae CBS 121410</name>
    <dbReference type="NCBI Taxonomy" id="1314787"/>
    <lineage>
        <taxon>Eukaryota</taxon>
        <taxon>Fungi</taxon>
        <taxon>Dikarya</taxon>
        <taxon>Ascomycota</taxon>
        <taxon>Pezizomycotina</taxon>
        <taxon>Dothideomycetes</taxon>
        <taxon>Dothideomycetes incertae sedis</taxon>
        <taxon>Botryosphaeriales</taxon>
        <taxon>Saccharataceae</taxon>
        <taxon>Saccharata</taxon>
    </lineage>
</organism>
<keyword evidence="4" id="KW-0175">Coiled coil</keyword>
<feature type="compositionally biased region" description="Basic and acidic residues" evidence="5">
    <location>
        <begin position="460"/>
        <end position="470"/>
    </location>
</feature>
<feature type="compositionally biased region" description="Pro residues" evidence="5">
    <location>
        <begin position="883"/>
        <end position="897"/>
    </location>
</feature>
<feature type="region of interest" description="Disordered" evidence="5">
    <location>
        <begin position="716"/>
        <end position="775"/>
    </location>
</feature>